<sequence>MAQDAQPCQLKWFLPKGCGGLLFGMAQIKAEGKQAADTTQTANGFRCRLCTGCADASTDVVVPRANHVPAVVLPVEGQTDQAQSSLTAKTWGPKPSSEFTKLAPVFGRVASPATAAVGKAASAKAKAASKGKSPKAEAPEGKAVAKAAGSTWQRNVQSGPALSPATEAALKAIPVLSTPAWQHDANSGCENERTPPWTPGRSDCSVEDAHRGRSQRLSSGSTRLDTAGCADEGTPPLTPRSSDGSAGEAPVWMLSRASCRDHATPTWTLSSGGRRPFTEGTAVL</sequence>
<evidence type="ECO:0000313" key="2">
    <source>
        <dbReference type="EMBL" id="CAE4637482.1"/>
    </source>
</evidence>
<feature type="region of interest" description="Disordered" evidence="1">
    <location>
        <begin position="124"/>
        <end position="161"/>
    </location>
</feature>
<organism evidence="2">
    <name type="scientific">Alexandrium monilatum</name>
    <dbReference type="NCBI Taxonomy" id="311494"/>
    <lineage>
        <taxon>Eukaryota</taxon>
        <taxon>Sar</taxon>
        <taxon>Alveolata</taxon>
        <taxon>Dinophyceae</taxon>
        <taxon>Gonyaulacales</taxon>
        <taxon>Pyrocystaceae</taxon>
        <taxon>Alexandrium</taxon>
    </lineage>
</organism>
<gene>
    <name evidence="2" type="ORF">AMON00008_LOCUS46409</name>
</gene>
<feature type="region of interest" description="Disordered" evidence="1">
    <location>
        <begin position="181"/>
        <end position="248"/>
    </location>
</feature>
<feature type="compositionally biased region" description="Polar residues" evidence="1">
    <location>
        <begin position="215"/>
        <end position="224"/>
    </location>
</feature>
<dbReference type="AlphaFoldDB" id="A0A7S4S824"/>
<feature type="region of interest" description="Disordered" evidence="1">
    <location>
        <begin position="265"/>
        <end position="284"/>
    </location>
</feature>
<reference evidence="2" key="1">
    <citation type="submission" date="2021-01" db="EMBL/GenBank/DDBJ databases">
        <authorList>
            <person name="Corre E."/>
            <person name="Pelletier E."/>
            <person name="Niang G."/>
            <person name="Scheremetjew M."/>
            <person name="Finn R."/>
            <person name="Kale V."/>
            <person name="Holt S."/>
            <person name="Cochrane G."/>
            <person name="Meng A."/>
            <person name="Brown T."/>
            <person name="Cohen L."/>
        </authorList>
    </citation>
    <scope>NUCLEOTIDE SEQUENCE</scope>
    <source>
        <strain evidence="2">CCMP3105</strain>
    </source>
</reference>
<proteinExistence type="predicted"/>
<feature type="compositionally biased region" description="Polar residues" evidence="1">
    <location>
        <begin position="150"/>
        <end position="160"/>
    </location>
</feature>
<dbReference type="EMBL" id="HBNR01065687">
    <property type="protein sequence ID" value="CAE4637482.1"/>
    <property type="molecule type" value="Transcribed_RNA"/>
</dbReference>
<accession>A0A7S4S824</accession>
<protein>
    <submittedName>
        <fullName evidence="2">Uncharacterized protein</fullName>
    </submittedName>
</protein>
<evidence type="ECO:0000256" key="1">
    <source>
        <dbReference type="SAM" id="MobiDB-lite"/>
    </source>
</evidence>
<name>A0A7S4S824_9DINO</name>